<evidence type="ECO:0000256" key="3">
    <source>
        <dbReference type="ARBA" id="ARBA00022679"/>
    </source>
</evidence>
<dbReference type="Proteomes" id="UP000264589">
    <property type="component" value="Unassembled WGS sequence"/>
</dbReference>
<dbReference type="UniPathway" id="UPA00664"/>
<comment type="similarity">
    <text evidence="1 7">Belongs to the Lgt family.</text>
</comment>
<evidence type="ECO:0000256" key="7">
    <source>
        <dbReference type="HAMAP-Rule" id="MF_01147"/>
    </source>
</evidence>
<feature type="transmembrane region" description="Helical" evidence="7">
    <location>
        <begin position="211"/>
        <end position="231"/>
    </location>
</feature>
<feature type="transmembrane region" description="Helical" evidence="7">
    <location>
        <begin position="268"/>
        <end position="290"/>
    </location>
</feature>
<dbReference type="EMBL" id="QUQO01000001">
    <property type="protein sequence ID" value="RFB03987.1"/>
    <property type="molecule type" value="Genomic_DNA"/>
</dbReference>
<keyword evidence="8" id="KW-0449">Lipoprotein</keyword>
<comment type="pathway">
    <text evidence="7">Protein modification; lipoprotein biosynthesis (diacylglyceryl transfer).</text>
</comment>
<evidence type="ECO:0000256" key="5">
    <source>
        <dbReference type="ARBA" id="ARBA00022989"/>
    </source>
</evidence>
<dbReference type="Pfam" id="PF01790">
    <property type="entry name" value="LGT"/>
    <property type="match status" value="1"/>
</dbReference>
<protein>
    <recommendedName>
        <fullName evidence="7">Phosphatidylglycerol--prolipoprotein diacylglyceryl transferase</fullName>
        <ecNumber evidence="7">2.5.1.145</ecNumber>
    </recommendedName>
</protein>
<feature type="binding site" evidence="7">
    <location>
        <position position="161"/>
    </location>
    <ligand>
        <name>a 1,2-diacyl-sn-glycero-3-phospho-(1'-sn-glycerol)</name>
        <dbReference type="ChEBI" id="CHEBI:64716"/>
    </ligand>
</feature>
<dbReference type="GO" id="GO:0042158">
    <property type="term" value="P:lipoprotein biosynthetic process"/>
    <property type="evidence" value="ECO:0007669"/>
    <property type="project" value="UniProtKB-UniRule"/>
</dbReference>
<dbReference type="InParanoid" id="A0A371REV7"/>
<dbReference type="PANTHER" id="PTHR30589:SF0">
    <property type="entry name" value="PHOSPHATIDYLGLYCEROL--PROLIPOPROTEIN DIACYLGLYCERYL TRANSFERASE"/>
    <property type="match status" value="1"/>
</dbReference>
<feature type="transmembrane region" description="Helical" evidence="7">
    <location>
        <begin position="20"/>
        <end position="37"/>
    </location>
</feature>
<evidence type="ECO:0000256" key="6">
    <source>
        <dbReference type="ARBA" id="ARBA00023136"/>
    </source>
</evidence>
<comment type="subcellular location">
    <subcellularLocation>
        <location evidence="7">Cell membrane</location>
        <topology evidence="7">Multi-pass membrane protein</topology>
    </subcellularLocation>
</comment>
<keyword evidence="6 7" id="KW-0472">Membrane</keyword>
<dbReference type="GO" id="GO:0008961">
    <property type="term" value="F:phosphatidylglycerol-prolipoprotein diacylglyceryl transferase activity"/>
    <property type="evidence" value="ECO:0007669"/>
    <property type="project" value="UniProtKB-UniRule"/>
</dbReference>
<keyword evidence="3 7" id="KW-0808">Transferase</keyword>
<dbReference type="PROSITE" id="PS01311">
    <property type="entry name" value="LGT"/>
    <property type="match status" value="1"/>
</dbReference>
<dbReference type="NCBIfam" id="TIGR00544">
    <property type="entry name" value="lgt"/>
    <property type="match status" value="1"/>
</dbReference>
<evidence type="ECO:0000313" key="9">
    <source>
        <dbReference type="Proteomes" id="UP000264589"/>
    </source>
</evidence>
<reference evidence="8 9" key="1">
    <citation type="submission" date="2018-08" db="EMBL/GenBank/DDBJ databases">
        <title>Parvularcula sp. SM1705, isolated from surface water of the South Sea China.</title>
        <authorList>
            <person name="Sun L."/>
        </authorList>
    </citation>
    <scope>NUCLEOTIDE SEQUENCE [LARGE SCALE GENOMIC DNA]</scope>
    <source>
        <strain evidence="8 9">SM1705</strain>
    </source>
</reference>
<feature type="transmembrane region" description="Helical" evidence="7">
    <location>
        <begin position="66"/>
        <end position="86"/>
    </location>
</feature>
<dbReference type="PANTHER" id="PTHR30589">
    <property type="entry name" value="PROLIPOPROTEIN DIACYLGLYCERYL TRANSFERASE"/>
    <property type="match status" value="1"/>
</dbReference>
<dbReference type="FunCoup" id="A0A371REV7">
    <property type="interactions" value="296"/>
</dbReference>
<evidence type="ECO:0000256" key="4">
    <source>
        <dbReference type="ARBA" id="ARBA00022692"/>
    </source>
</evidence>
<keyword evidence="4 7" id="KW-0812">Transmembrane</keyword>
<dbReference type="OrthoDB" id="871140at2"/>
<feature type="transmembrane region" description="Helical" evidence="7">
    <location>
        <begin position="238"/>
        <end position="256"/>
    </location>
</feature>
<evidence type="ECO:0000313" key="8">
    <source>
        <dbReference type="EMBL" id="RFB03987.1"/>
    </source>
</evidence>
<comment type="catalytic activity">
    <reaction evidence="7">
        <text>L-cysteinyl-[prolipoprotein] + a 1,2-diacyl-sn-glycero-3-phospho-(1'-sn-glycerol) = an S-1,2-diacyl-sn-glyceryl-L-cysteinyl-[prolipoprotein] + sn-glycerol 1-phosphate + H(+)</text>
        <dbReference type="Rhea" id="RHEA:56712"/>
        <dbReference type="Rhea" id="RHEA-COMP:14679"/>
        <dbReference type="Rhea" id="RHEA-COMP:14680"/>
        <dbReference type="ChEBI" id="CHEBI:15378"/>
        <dbReference type="ChEBI" id="CHEBI:29950"/>
        <dbReference type="ChEBI" id="CHEBI:57685"/>
        <dbReference type="ChEBI" id="CHEBI:64716"/>
        <dbReference type="ChEBI" id="CHEBI:140658"/>
        <dbReference type="EC" id="2.5.1.145"/>
    </reaction>
</comment>
<dbReference type="RefSeq" id="WP_116390615.1">
    <property type="nucleotide sequence ID" value="NZ_QUQO01000001.1"/>
</dbReference>
<proteinExistence type="inferred from homology"/>
<evidence type="ECO:0000256" key="1">
    <source>
        <dbReference type="ARBA" id="ARBA00007150"/>
    </source>
</evidence>
<comment type="function">
    <text evidence="7">Catalyzes the transfer of the diacylglyceryl group from phosphatidylglycerol to the sulfhydryl group of the N-terminal cysteine of a prolipoprotein, the first step in the formation of mature lipoproteins.</text>
</comment>
<dbReference type="EC" id="2.5.1.145" evidence="7"/>
<keyword evidence="9" id="KW-1185">Reference proteome</keyword>
<dbReference type="InterPro" id="IPR001640">
    <property type="entry name" value="Lgt"/>
</dbReference>
<dbReference type="GO" id="GO:0005886">
    <property type="term" value="C:plasma membrane"/>
    <property type="evidence" value="ECO:0007669"/>
    <property type="project" value="UniProtKB-SubCell"/>
</dbReference>
<feature type="transmembrane region" description="Helical" evidence="7">
    <location>
        <begin position="146"/>
        <end position="166"/>
    </location>
</feature>
<dbReference type="HAMAP" id="MF_01147">
    <property type="entry name" value="Lgt"/>
    <property type="match status" value="1"/>
</dbReference>
<organism evidence="8 9">
    <name type="scientific">Parvularcula marina</name>
    <dbReference type="NCBI Taxonomy" id="2292771"/>
    <lineage>
        <taxon>Bacteria</taxon>
        <taxon>Pseudomonadati</taxon>
        <taxon>Pseudomonadota</taxon>
        <taxon>Alphaproteobacteria</taxon>
        <taxon>Parvularculales</taxon>
        <taxon>Parvularculaceae</taxon>
        <taxon>Parvularcula</taxon>
    </lineage>
</organism>
<sequence length="301" mass="34167">MPYPEIDPVFIGLGPFQIRWYALAYIAGIVLGWYYLTRLLQQPERWKGPGAVQTKPPINKTQLDDVLFFVTLGIILGGRLGFVLFYRPEMMWKPFAEWPRVFGSIPVWEPLAIWTGGMSFHGGLIGVALATLYFSRKHKINPFALGDLFACAAPIGLFFGRIANFINGELYGRPWDGPWAVKFPSYYDDQTDSWVYSQDAVPRHPSQLYEAFLEGVVLFILIRIAVTRFAVLRLPGMATGLFVAGYGLARFFVEFFREPDDYKFAGPLGFLTRGMMLSLPMVALGTWLVWRAWNQRKLAAA</sequence>
<keyword evidence="5 7" id="KW-1133">Transmembrane helix</keyword>
<accession>A0A371REV7</accession>
<comment type="caution">
    <text evidence="8">The sequence shown here is derived from an EMBL/GenBank/DDBJ whole genome shotgun (WGS) entry which is preliminary data.</text>
</comment>
<name>A0A371REV7_9PROT</name>
<dbReference type="AlphaFoldDB" id="A0A371REV7"/>
<feature type="transmembrane region" description="Helical" evidence="7">
    <location>
        <begin position="111"/>
        <end position="134"/>
    </location>
</feature>
<keyword evidence="2 7" id="KW-1003">Cell membrane</keyword>
<gene>
    <name evidence="7" type="primary">lgt</name>
    <name evidence="8" type="ORF">DX908_01030</name>
</gene>
<evidence type="ECO:0000256" key="2">
    <source>
        <dbReference type="ARBA" id="ARBA00022475"/>
    </source>
</evidence>